<dbReference type="FunFam" id="3.40.50.300:FF:000021">
    <property type="entry name" value="Lon protease homolog"/>
    <property type="match status" value="1"/>
</dbReference>
<dbReference type="InterPro" id="IPR008269">
    <property type="entry name" value="Lon_proteolytic"/>
</dbReference>
<evidence type="ECO:0000256" key="6">
    <source>
        <dbReference type="ARBA" id="ARBA00050665"/>
    </source>
</evidence>
<dbReference type="InterPro" id="IPR015947">
    <property type="entry name" value="PUA-like_sf"/>
</dbReference>
<dbReference type="SUPFAM" id="SSF88697">
    <property type="entry name" value="PUA domain-like"/>
    <property type="match status" value="1"/>
</dbReference>
<sequence length="829" mass="90000">MEQLPQSTLPILTIRDSVLFPGAYMRIAVGRESSLRLVQDSLWDAFHRSLDSAQIKPVLLGVFTEHGLKENHTLGQVGTVARIIQLQRSRSNQTFDYSMLIQALARVSIVEVTQTDPFLEATVQLEKDTFDGKTKVPLQQLISQVSSGLSLGKSMQLIAPRVQNDPNIASKLSVWLDMLAAHIQASAAEKQMVLNAINVIHRLELLWAMLQHHKGKGAGQRLTIKPQPMTAAAALRDTDDNAKANDDDDDVRSLEKKILALKPHLSDETFHMAIREHRRLKRMNANQPEHHVILTYLEFFCALPWANADTDAESISSSPSPSSLDLSAVQAQLNKDHYGMQKVKSRLVEYMAVRNLTMHNPKTRTKGLILCLVGPPGVGKTSLAQSIATATNRTLQRLALGGVSDESEIRGHRKTYIGAMPGNVLVALQRAGVSNPLIVLDEIDKLGVKGHSANNAVAHALLEVLDPHQNDSFKDHYLNVPFDLSRVMFVATANSLDTIPRPLLDRMEIVHIEGYTTVEKLAIAEQYIVPRQVTDHGLTAAPLEFTTEALEYVISHYTREAGVRDLQRKIGSICRHVAVQVVNGQPPVEVISVEMVQDVLGQETVRNDVALRAGVPGVSTGLAWSSAGGSILFVEASAVTSTSSRDASAPLPIQLTLTGTLGECMKESAQLAVTWLKVHLPALHPVDFTAVSEFHVHFPEGATPKDGPSAGVAIVCALVSVVTQLVVPVDLAMTGEITLRGVVLPVGGITQKVHAAARAGISRVLLPLANRKDGDSVHASVPSVELIYVQTIADVLQIVFGLPTHSKDDAKIVTSSSSTSSSPRRTSRL</sequence>
<dbReference type="CDD" id="cd19500">
    <property type="entry name" value="RecA-like_Lon"/>
    <property type="match status" value="1"/>
</dbReference>
<evidence type="ECO:0000256" key="11">
    <source>
        <dbReference type="RuleBase" id="RU000591"/>
    </source>
</evidence>
<dbReference type="Proteomes" id="UP000283543">
    <property type="component" value="Unassembled WGS sequence"/>
</dbReference>
<evidence type="ECO:0000256" key="8">
    <source>
        <dbReference type="PIRSR" id="PIRSR001174-1"/>
    </source>
</evidence>
<evidence type="ECO:0000259" key="14">
    <source>
        <dbReference type="PROSITE" id="PS51787"/>
    </source>
</evidence>
<dbReference type="Gene3D" id="3.40.50.300">
    <property type="entry name" value="P-loop containing nucleotide triphosphate hydrolases"/>
    <property type="match status" value="1"/>
</dbReference>
<evidence type="ECO:0000259" key="13">
    <source>
        <dbReference type="PROSITE" id="PS51786"/>
    </source>
</evidence>
<dbReference type="NCBIfam" id="TIGR00763">
    <property type="entry name" value="lon"/>
    <property type="match status" value="1"/>
</dbReference>
<dbReference type="InterPro" id="IPR046336">
    <property type="entry name" value="Lon_prtase_N_sf"/>
</dbReference>
<evidence type="ECO:0000256" key="10">
    <source>
        <dbReference type="PROSITE-ProRule" id="PRU01122"/>
    </source>
</evidence>
<dbReference type="AlphaFoldDB" id="A0A418BYH4"/>
<dbReference type="EMBL" id="QUTB01005129">
    <property type="protein sequence ID" value="RHY57460.1"/>
    <property type="molecule type" value="Genomic_DNA"/>
</dbReference>
<dbReference type="PROSITE" id="PS51786">
    <property type="entry name" value="LON_PROTEOLYTIC"/>
    <property type="match status" value="1"/>
</dbReference>
<dbReference type="GO" id="GO:0004252">
    <property type="term" value="F:serine-type endopeptidase activity"/>
    <property type="evidence" value="ECO:0007669"/>
    <property type="project" value="UniProtKB-UniRule"/>
</dbReference>
<dbReference type="SMART" id="SM00464">
    <property type="entry name" value="LON"/>
    <property type="match status" value="1"/>
</dbReference>
<feature type="domain" description="Lon proteolytic" evidence="13">
    <location>
        <begin position="613"/>
        <end position="802"/>
    </location>
</feature>
<reference evidence="15 16" key="1">
    <citation type="submission" date="2018-08" db="EMBL/GenBank/DDBJ databases">
        <title>Aphanomyces genome sequencing and annotation.</title>
        <authorList>
            <person name="Minardi D."/>
            <person name="Oidtmann B."/>
            <person name="Van Der Giezen M."/>
            <person name="Studholme D.J."/>
        </authorList>
    </citation>
    <scope>NUCLEOTIDE SEQUENCE [LARGE SCALE GENOMIC DNA]</scope>
    <source>
        <strain evidence="15 16">Si</strain>
    </source>
</reference>
<evidence type="ECO:0000256" key="12">
    <source>
        <dbReference type="RuleBase" id="RU000592"/>
    </source>
</evidence>
<dbReference type="InterPro" id="IPR020568">
    <property type="entry name" value="Ribosomal_Su5_D2-typ_SF"/>
</dbReference>
<gene>
    <name evidence="15" type="ORF">DYB34_000564</name>
</gene>
<comment type="caution">
    <text evidence="15">The sequence shown here is derived from an EMBL/GenBank/DDBJ whole genome shotgun (WGS) entry which is preliminary data.</text>
</comment>
<dbReference type="GO" id="GO:0016887">
    <property type="term" value="F:ATP hydrolysis activity"/>
    <property type="evidence" value="ECO:0007669"/>
    <property type="project" value="InterPro"/>
</dbReference>
<dbReference type="Gene3D" id="1.20.58.1480">
    <property type="match status" value="1"/>
</dbReference>
<dbReference type="InterPro" id="IPR003959">
    <property type="entry name" value="ATPase_AAA_core"/>
</dbReference>
<dbReference type="InterPro" id="IPR008268">
    <property type="entry name" value="Peptidase_S16_AS"/>
</dbReference>
<name>A0A418BYH4_APHAT</name>
<dbReference type="InterPro" id="IPR003593">
    <property type="entry name" value="AAA+_ATPase"/>
</dbReference>
<dbReference type="InterPro" id="IPR027065">
    <property type="entry name" value="Lon_Prtase"/>
</dbReference>
<dbReference type="Gene3D" id="3.30.230.10">
    <property type="match status" value="1"/>
</dbReference>
<dbReference type="PROSITE" id="PS51787">
    <property type="entry name" value="LON_N"/>
    <property type="match status" value="1"/>
</dbReference>
<dbReference type="Pfam" id="PF22667">
    <property type="entry name" value="Lon_lid"/>
    <property type="match status" value="1"/>
</dbReference>
<dbReference type="SUPFAM" id="SSF52540">
    <property type="entry name" value="P-loop containing nucleoside triphosphate hydrolases"/>
    <property type="match status" value="1"/>
</dbReference>
<organism evidence="15 16">
    <name type="scientific">Aphanomyces astaci</name>
    <name type="common">Crayfish plague agent</name>
    <dbReference type="NCBI Taxonomy" id="112090"/>
    <lineage>
        <taxon>Eukaryota</taxon>
        <taxon>Sar</taxon>
        <taxon>Stramenopiles</taxon>
        <taxon>Oomycota</taxon>
        <taxon>Saprolegniomycetes</taxon>
        <taxon>Saprolegniales</taxon>
        <taxon>Verrucalvaceae</taxon>
        <taxon>Aphanomyces</taxon>
    </lineage>
</organism>
<protein>
    <recommendedName>
        <fullName evidence="7 12">Lon protease homolog</fullName>
        <ecNumber evidence="7 12">3.4.21.-</ecNumber>
    </recommendedName>
</protein>
<evidence type="ECO:0000256" key="9">
    <source>
        <dbReference type="PIRSR" id="PIRSR001174-2"/>
    </source>
</evidence>
<keyword evidence="2 7" id="KW-0547">Nucleotide-binding</keyword>
<dbReference type="GO" id="GO:0004176">
    <property type="term" value="F:ATP-dependent peptidase activity"/>
    <property type="evidence" value="ECO:0007669"/>
    <property type="project" value="UniProtKB-UniRule"/>
</dbReference>
<dbReference type="GO" id="GO:0005524">
    <property type="term" value="F:ATP binding"/>
    <property type="evidence" value="ECO:0007669"/>
    <property type="project" value="UniProtKB-KW"/>
</dbReference>
<dbReference type="InterPro" id="IPR014721">
    <property type="entry name" value="Ribsml_uS5_D2-typ_fold_subgr"/>
</dbReference>
<evidence type="ECO:0000256" key="4">
    <source>
        <dbReference type="ARBA" id="ARBA00022825"/>
    </source>
</evidence>
<comment type="similarity">
    <text evidence="7 10 11">Belongs to the peptidase S16 family.</text>
</comment>
<dbReference type="Gene3D" id="2.30.130.40">
    <property type="entry name" value="LON domain-like"/>
    <property type="match status" value="1"/>
</dbReference>
<keyword evidence="4 7" id="KW-0720">Serine protease</keyword>
<feature type="domain" description="Lon N-terminal" evidence="14">
    <location>
        <begin position="9"/>
        <end position="214"/>
    </location>
</feature>
<keyword evidence="3 7" id="KW-0378">Hydrolase</keyword>
<proteinExistence type="inferred from homology"/>
<feature type="active site" evidence="8 10">
    <location>
        <position position="752"/>
    </location>
</feature>
<dbReference type="Pfam" id="PF02190">
    <property type="entry name" value="LON_substr_bdg"/>
    <property type="match status" value="1"/>
</dbReference>
<dbReference type="EC" id="3.4.21.-" evidence="7 12"/>
<dbReference type="Gene3D" id="1.10.8.60">
    <property type="match status" value="1"/>
</dbReference>
<evidence type="ECO:0000256" key="2">
    <source>
        <dbReference type="ARBA" id="ARBA00022741"/>
    </source>
</evidence>
<dbReference type="PROSITE" id="PS01046">
    <property type="entry name" value="LON_SER"/>
    <property type="match status" value="1"/>
</dbReference>
<evidence type="ECO:0000256" key="7">
    <source>
        <dbReference type="PIRNR" id="PIRNR001174"/>
    </source>
</evidence>
<evidence type="ECO:0000256" key="1">
    <source>
        <dbReference type="ARBA" id="ARBA00022670"/>
    </source>
</evidence>
<dbReference type="Pfam" id="PF00004">
    <property type="entry name" value="AAA"/>
    <property type="match status" value="1"/>
</dbReference>
<feature type="binding site" evidence="9">
    <location>
        <begin position="374"/>
        <end position="381"/>
    </location>
    <ligand>
        <name>ATP</name>
        <dbReference type="ChEBI" id="CHEBI:30616"/>
    </ligand>
</feature>
<dbReference type="VEuPathDB" id="FungiDB:H257_02221"/>
<evidence type="ECO:0000256" key="3">
    <source>
        <dbReference type="ARBA" id="ARBA00022801"/>
    </source>
</evidence>
<dbReference type="InterPro" id="IPR003111">
    <property type="entry name" value="Lon_prtase_N"/>
</dbReference>
<evidence type="ECO:0000256" key="5">
    <source>
        <dbReference type="ARBA" id="ARBA00022840"/>
    </source>
</evidence>
<keyword evidence="5 7" id="KW-0067">ATP-binding</keyword>
<dbReference type="InterPro" id="IPR054594">
    <property type="entry name" value="Lon_lid"/>
</dbReference>
<dbReference type="Gene3D" id="1.20.5.5270">
    <property type="match status" value="1"/>
</dbReference>
<keyword evidence="1 7" id="KW-0645">Protease</keyword>
<evidence type="ECO:0000313" key="16">
    <source>
        <dbReference type="Proteomes" id="UP000283543"/>
    </source>
</evidence>
<accession>A0A418BYH4</accession>
<dbReference type="PANTHER" id="PTHR10046">
    <property type="entry name" value="ATP DEPENDENT LON PROTEASE FAMILY MEMBER"/>
    <property type="match status" value="1"/>
</dbReference>
<dbReference type="PIRSF" id="PIRSF001174">
    <property type="entry name" value="Lon_proteas"/>
    <property type="match status" value="1"/>
</dbReference>
<dbReference type="InterPro" id="IPR004815">
    <property type="entry name" value="Lon_bac/euk-typ"/>
</dbReference>
<dbReference type="Pfam" id="PF05362">
    <property type="entry name" value="Lon_C"/>
    <property type="match status" value="1"/>
</dbReference>
<dbReference type="PRINTS" id="PR00830">
    <property type="entry name" value="ENDOLAPTASE"/>
</dbReference>
<dbReference type="InterPro" id="IPR027417">
    <property type="entry name" value="P-loop_NTPase"/>
</dbReference>
<dbReference type="SMART" id="SM00382">
    <property type="entry name" value="AAA"/>
    <property type="match status" value="1"/>
</dbReference>
<evidence type="ECO:0000313" key="15">
    <source>
        <dbReference type="EMBL" id="RHY57460.1"/>
    </source>
</evidence>
<dbReference type="SUPFAM" id="SSF54211">
    <property type="entry name" value="Ribosomal protein S5 domain 2-like"/>
    <property type="match status" value="1"/>
</dbReference>
<feature type="active site" evidence="8 10">
    <location>
        <position position="709"/>
    </location>
</feature>
<dbReference type="GO" id="GO:0030163">
    <property type="term" value="P:protein catabolic process"/>
    <property type="evidence" value="ECO:0007669"/>
    <property type="project" value="InterPro"/>
</dbReference>
<comment type="catalytic activity">
    <reaction evidence="6">
        <text>Hydrolysis of proteins in presence of ATP.</text>
        <dbReference type="EC" id="3.4.21.53"/>
    </reaction>
</comment>
<dbReference type="GO" id="GO:0006508">
    <property type="term" value="P:proteolysis"/>
    <property type="evidence" value="ECO:0007669"/>
    <property type="project" value="UniProtKB-KW"/>
</dbReference>